<comment type="caution">
    <text evidence="2">The sequence shown here is derived from an EMBL/GenBank/DDBJ whole genome shotgun (WGS) entry which is preliminary data.</text>
</comment>
<dbReference type="EMBL" id="AXCR01000007">
    <property type="protein sequence ID" value="KJR85667.1"/>
    <property type="molecule type" value="Genomic_DNA"/>
</dbReference>
<feature type="region of interest" description="Disordered" evidence="1">
    <location>
        <begin position="59"/>
        <end position="83"/>
    </location>
</feature>
<dbReference type="VEuPathDB" id="FungiDB:SPSK_10176"/>
<accession>A0A0F2M7Q3</accession>
<feature type="compositionally biased region" description="Basic and acidic residues" evidence="1">
    <location>
        <begin position="69"/>
        <end position="83"/>
    </location>
</feature>
<evidence type="ECO:0000313" key="2">
    <source>
        <dbReference type="EMBL" id="KJR85667.1"/>
    </source>
</evidence>
<feature type="region of interest" description="Disordered" evidence="1">
    <location>
        <begin position="1"/>
        <end position="32"/>
    </location>
</feature>
<sequence>MSCKKRPEEKRYRSSDVDSTSDMNRGPRGKQIQMGGALEGCKEALEIFEPCDWFSSFGCHPITKHPQLRKTEGGTEDREAEKK</sequence>
<protein>
    <submittedName>
        <fullName evidence="2">Uncharacterized protein</fullName>
    </submittedName>
</protein>
<evidence type="ECO:0000256" key="1">
    <source>
        <dbReference type="SAM" id="MobiDB-lite"/>
    </source>
</evidence>
<dbReference type="RefSeq" id="XP_016588343.1">
    <property type="nucleotide sequence ID" value="XM_016736726.1"/>
</dbReference>
<feature type="compositionally biased region" description="Basic and acidic residues" evidence="1">
    <location>
        <begin position="1"/>
        <end position="16"/>
    </location>
</feature>
<gene>
    <name evidence="2" type="ORF">SPSK_10176</name>
</gene>
<reference evidence="2 3" key="1">
    <citation type="journal article" date="2014" name="BMC Genomics">
        <title>Comparative genomics of the major fungal agents of human and animal Sporotrichosis: Sporothrix schenckii and Sporothrix brasiliensis.</title>
        <authorList>
            <person name="Teixeira M.M."/>
            <person name="de Almeida L.G."/>
            <person name="Kubitschek-Barreira P."/>
            <person name="Alves F.L."/>
            <person name="Kioshima E.S."/>
            <person name="Abadio A.K."/>
            <person name="Fernandes L."/>
            <person name="Derengowski L.S."/>
            <person name="Ferreira K.S."/>
            <person name="Souza R.C."/>
            <person name="Ruiz J.C."/>
            <person name="de Andrade N.C."/>
            <person name="Paes H.C."/>
            <person name="Nicola A.M."/>
            <person name="Albuquerque P."/>
            <person name="Gerber A.L."/>
            <person name="Martins V.P."/>
            <person name="Peconick L.D."/>
            <person name="Neto A.V."/>
            <person name="Chaucanez C.B."/>
            <person name="Silva P.A."/>
            <person name="Cunha O.L."/>
            <person name="de Oliveira F.F."/>
            <person name="dos Santos T.C."/>
            <person name="Barros A.L."/>
            <person name="Soares M.A."/>
            <person name="de Oliveira L.M."/>
            <person name="Marini M.M."/>
            <person name="Villalobos-Duno H."/>
            <person name="Cunha M.M."/>
            <person name="de Hoog S."/>
            <person name="da Silveira J.F."/>
            <person name="Henrissat B."/>
            <person name="Nino-Vega G.A."/>
            <person name="Cisalpino P.S."/>
            <person name="Mora-Montes H.M."/>
            <person name="Almeida S.R."/>
            <person name="Stajich J.E."/>
            <person name="Lopes-Bezerra L.M."/>
            <person name="Vasconcelos A.T."/>
            <person name="Felipe M.S."/>
        </authorList>
    </citation>
    <scope>NUCLEOTIDE SEQUENCE [LARGE SCALE GENOMIC DNA]</scope>
    <source>
        <strain evidence="2 3">1099-18</strain>
    </source>
</reference>
<reference evidence="2 3" key="2">
    <citation type="journal article" date="2015" name="Eukaryot. Cell">
        <title>Asexual propagation of a virulent clone complex in a human and feline outbreak of sporotrichosis.</title>
        <authorList>
            <person name="Teixeira Mde M."/>
            <person name="Rodrigues A.M."/>
            <person name="Tsui C.K."/>
            <person name="de Almeida L.G."/>
            <person name="Van Diepeningen A.D."/>
            <person name="van den Ende B.G."/>
            <person name="Fernandes G.F."/>
            <person name="Kano R."/>
            <person name="Hamelin R.C."/>
            <person name="Lopes-Bezerra L.M."/>
            <person name="Vasconcelos A.T."/>
            <person name="de Hoog S."/>
            <person name="de Camargo Z.P."/>
            <person name="Felipe M.S."/>
        </authorList>
    </citation>
    <scope>NUCLEOTIDE SEQUENCE [LARGE SCALE GENOMIC DNA]</scope>
    <source>
        <strain evidence="2 3">1099-18</strain>
    </source>
</reference>
<name>A0A0F2M7Q3_SPOSC</name>
<evidence type="ECO:0000313" key="3">
    <source>
        <dbReference type="Proteomes" id="UP000033710"/>
    </source>
</evidence>
<dbReference type="GeneID" id="27672003"/>
<dbReference type="KEGG" id="ssck:SPSK_10176"/>
<dbReference type="AlphaFoldDB" id="A0A0F2M7Q3"/>
<dbReference type="Proteomes" id="UP000033710">
    <property type="component" value="Unassembled WGS sequence"/>
</dbReference>
<proteinExistence type="predicted"/>
<organism evidence="2 3">
    <name type="scientific">Sporothrix schenckii 1099-18</name>
    <dbReference type="NCBI Taxonomy" id="1397361"/>
    <lineage>
        <taxon>Eukaryota</taxon>
        <taxon>Fungi</taxon>
        <taxon>Dikarya</taxon>
        <taxon>Ascomycota</taxon>
        <taxon>Pezizomycotina</taxon>
        <taxon>Sordariomycetes</taxon>
        <taxon>Sordariomycetidae</taxon>
        <taxon>Ophiostomatales</taxon>
        <taxon>Ophiostomataceae</taxon>
        <taxon>Sporothrix</taxon>
    </lineage>
</organism>